<dbReference type="Proteomes" id="UP000028547">
    <property type="component" value="Unassembled WGS sequence"/>
</dbReference>
<dbReference type="AlphaFoldDB" id="A0A084SHX5"/>
<dbReference type="EMBL" id="JPMI01000305">
    <property type="protein sequence ID" value="KFA88060.1"/>
    <property type="molecule type" value="Genomic_DNA"/>
</dbReference>
<dbReference type="InterPro" id="IPR011754">
    <property type="entry name" value="Mxa_paralog_2268"/>
</dbReference>
<evidence type="ECO:0000313" key="3">
    <source>
        <dbReference type="Proteomes" id="UP000028547"/>
    </source>
</evidence>
<feature type="coiled-coil region" evidence="1">
    <location>
        <begin position="124"/>
        <end position="154"/>
    </location>
</feature>
<comment type="caution">
    <text evidence="2">The sequence shown here is derived from an EMBL/GenBank/DDBJ whole genome shotgun (WGS) entry which is preliminary data.</text>
</comment>
<evidence type="ECO:0000256" key="1">
    <source>
        <dbReference type="SAM" id="Coils"/>
    </source>
</evidence>
<evidence type="ECO:0000313" key="2">
    <source>
        <dbReference type="EMBL" id="KFA88060.1"/>
    </source>
</evidence>
<dbReference type="Pfam" id="PF09544">
    <property type="entry name" value="DUF2381"/>
    <property type="match status" value="1"/>
</dbReference>
<name>A0A084SHX5_9BACT</name>
<dbReference type="RefSeq" id="WP_043410140.1">
    <property type="nucleotide sequence ID" value="NZ_JPMI01000305.1"/>
</dbReference>
<evidence type="ECO:0008006" key="4">
    <source>
        <dbReference type="Google" id="ProtNLM"/>
    </source>
</evidence>
<protein>
    <recommendedName>
        <fullName evidence="4">DUF2381 family protein</fullName>
    </recommendedName>
</protein>
<keyword evidence="1" id="KW-0175">Coiled coil</keyword>
<reference evidence="2 3" key="1">
    <citation type="submission" date="2014-07" db="EMBL/GenBank/DDBJ databases">
        <title>Draft Genome Sequence of Gephyronic Acid Producer, Cystobacter violaceus Strain Cb vi76.</title>
        <authorList>
            <person name="Stevens D.C."/>
            <person name="Young J."/>
            <person name="Carmichael R."/>
            <person name="Tan J."/>
            <person name="Taylor R.E."/>
        </authorList>
    </citation>
    <scope>NUCLEOTIDE SEQUENCE [LARGE SCALE GENOMIC DNA]</scope>
    <source>
        <strain evidence="2 3">Cb vi76</strain>
    </source>
</reference>
<organism evidence="2 3">
    <name type="scientific">Archangium violaceum Cb vi76</name>
    <dbReference type="NCBI Taxonomy" id="1406225"/>
    <lineage>
        <taxon>Bacteria</taxon>
        <taxon>Pseudomonadati</taxon>
        <taxon>Myxococcota</taxon>
        <taxon>Myxococcia</taxon>
        <taxon>Myxococcales</taxon>
        <taxon>Cystobacterineae</taxon>
        <taxon>Archangiaceae</taxon>
        <taxon>Archangium</taxon>
    </lineage>
</organism>
<proteinExistence type="predicted"/>
<accession>A0A084SHX5</accession>
<gene>
    <name evidence="2" type="ORF">Q664_43800</name>
</gene>
<sequence length="288" mass="32104">MAAAKGREPASRSLYLPDDPREAVHPVYVAGEMGTVLRFAQPVDPARTKMLGWEGRFEPLLAGGHLVVVTPLKELDPEDRFLLVVTLQNGKELPFTVTAQEARFDHQVNVFPVEESPEALRSRLAHHQTRERILEEENERYRNEETSIDHAIAALLTRGAAKMTSMRPKVAHFFKNPQGVEFLITVLASKKDNKVAVVFDVKNNSPTESWSLLEARLVTEAGGEKKPFALRATQEYLAPGGMSGTIAVVMDAGVFDSSNGPERLVLELFRRGTGLREAWVLLDRQLLR</sequence>